<evidence type="ECO:0000313" key="1">
    <source>
        <dbReference type="EMBL" id="KNZ63322.1"/>
    </source>
</evidence>
<reference evidence="1 2" key="1">
    <citation type="submission" date="2015-08" db="EMBL/GenBank/DDBJ databases">
        <title>Next Generation Sequencing and Analysis of the Genome of Puccinia sorghi L Schw, the Causal Agent of Maize Common Rust.</title>
        <authorList>
            <person name="Rochi L."/>
            <person name="Burguener G."/>
            <person name="Darino M."/>
            <person name="Turjanski A."/>
            <person name="Kreff E."/>
            <person name="Dieguez M.J."/>
            <person name="Sacco F."/>
        </authorList>
    </citation>
    <scope>NUCLEOTIDE SEQUENCE [LARGE SCALE GENOMIC DNA]</scope>
    <source>
        <strain evidence="1 2">RO10H11247</strain>
    </source>
</reference>
<organism evidence="1 2">
    <name type="scientific">Puccinia sorghi</name>
    <dbReference type="NCBI Taxonomy" id="27349"/>
    <lineage>
        <taxon>Eukaryota</taxon>
        <taxon>Fungi</taxon>
        <taxon>Dikarya</taxon>
        <taxon>Basidiomycota</taxon>
        <taxon>Pucciniomycotina</taxon>
        <taxon>Pucciniomycetes</taxon>
        <taxon>Pucciniales</taxon>
        <taxon>Pucciniaceae</taxon>
        <taxon>Puccinia</taxon>
    </lineage>
</organism>
<keyword evidence="2" id="KW-1185">Reference proteome</keyword>
<evidence type="ECO:0000313" key="2">
    <source>
        <dbReference type="Proteomes" id="UP000037035"/>
    </source>
</evidence>
<gene>
    <name evidence="1" type="ORF">VP01_1159g1</name>
</gene>
<dbReference type="AlphaFoldDB" id="A0A0L6VRQ1"/>
<dbReference type="Proteomes" id="UP000037035">
    <property type="component" value="Unassembled WGS sequence"/>
</dbReference>
<comment type="caution">
    <text evidence="1">The sequence shown here is derived from an EMBL/GenBank/DDBJ whole genome shotgun (WGS) entry which is preliminary data.</text>
</comment>
<dbReference type="VEuPathDB" id="FungiDB:VP01_1159g1"/>
<protein>
    <submittedName>
        <fullName evidence="1">Uncharacterized protein</fullName>
    </submittedName>
</protein>
<sequence>MFKVARDGSFMSPQQTFFLITPAAPTKSHLTTSASLNKLLDNGPEPVNIPQHNAIKDISSVDNHPIRRSIEKLLNTEDVSPMILNAALVLGSDEAERIMDDQKPENSGVVDMARNQLMPRNYARAVAC</sequence>
<accession>A0A0L6VRQ1</accession>
<proteinExistence type="predicted"/>
<name>A0A0L6VRQ1_9BASI</name>
<dbReference type="EMBL" id="LAVV01001776">
    <property type="protein sequence ID" value="KNZ63322.1"/>
    <property type="molecule type" value="Genomic_DNA"/>
</dbReference>